<dbReference type="EMBL" id="VYZN01000028">
    <property type="protein sequence ID" value="KAE9534403.1"/>
    <property type="molecule type" value="Genomic_DNA"/>
</dbReference>
<dbReference type="AlphaFoldDB" id="A0A6G0TMF4"/>
<feature type="non-terminal residue" evidence="1">
    <location>
        <position position="196"/>
    </location>
</feature>
<feature type="non-terminal residue" evidence="1">
    <location>
        <position position="1"/>
    </location>
</feature>
<gene>
    <name evidence="1" type="ORF">AGLY_008493</name>
</gene>
<reference evidence="1 2" key="1">
    <citation type="submission" date="2019-08" db="EMBL/GenBank/DDBJ databases">
        <title>The genome of the soybean aphid Biotype 1, its phylome, world population structure and adaptation to the North American continent.</title>
        <authorList>
            <person name="Giordano R."/>
            <person name="Donthu R.K."/>
            <person name="Hernandez A.G."/>
            <person name="Wright C.L."/>
            <person name="Zimin A.V."/>
        </authorList>
    </citation>
    <scope>NUCLEOTIDE SEQUENCE [LARGE SCALE GENOMIC DNA]</scope>
    <source>
        <tissue evidence="1">Whole aphids</tissue>
    </source>
</reference>
<name>A0A6G0TMF4_APHGL</name>
<protein>
    <submittedName>
        <fullName evidence="1">Uncharacterized protein</fullName>
    </submittedName>
</protein>
<evidence type="ECO:0000313" key="2">
    <source>
        <dbReference type="Proteomes" id="UP000475862"/>
    </source>
</evidence>
<evidence type="ECO:0000313" key="1">
    <source>
        <dbReference type="EMBL" id="KAE9534403.1"/>
    </source>
</evidence>
<sequence length="196" mass="22756">KNVLYKQLTDEFYCLREKAGKVLSDVIGNWYLHVLDMSLFFESVRQVRPIPSLLNWSRCQGTGRYRTGAVHVRQTVDVRTSRALRRRAEHGEQLVLASCVPGMWHKRRCDVQRPQTHQGVRVTDETCHVVVSSGTTFQKRLTPFWIRLLSSCLFSDPSVHRCIIYMKRLQCFNLLLLIKSSSNKLCPKLVVYGFIE</sequence>
<dbReference type="Proteomes" id="UP000475862">
    <property type="component" value="Unassembled WGS sequence"/>
</dbReference>
<proteinExistence type="predicted"/>
<organism evidence="1 2">
    <name type="scientific">Aphis glycines</name>
    <name type="common">Soybean aphid</name>
    <dbReference type="NCBI Taxonomy" id="307491"/>
    <lineage>
        <taxon>Eukaryota</taxon>
        <taxon>Metazoa</taxon>
        <taxon>Ecdysozoa</taxon>
        <taxon>Arthropoda</taxon>
        <taxon>Hexapoda</taxon>
        <taxon>Insecta</taxon>
        <taxon>Pterygota</taxon>
        <taxon>Neoptera</taxon>
        <taxon>Paraneoptera</taxon>
        <taxon>Hemiptera</taxon>
        <taxon>Sternorrhyncha</taxon>
        <taxon>Aphidomorpha</taxon>
        <taxon>Aphidoidea</taxon>
        <taxon>Aphididae</taxon>
        <taxon>Aphidini</taxon>
        <taxon>Aphis</taxon>
        <taxon>Aphis</taxon>
    </lineage>
</organism>
<comment type="caution">
    <text evidence="1">The sequence shown here is derived from an EMBL/GenBank/DDBJ whole genome shotgun (WGS) entry which is preliminary data.</text>
</comment>
<keyword evidence="2" id="KW-1185">Reference proteome</keyword>
<accession>A0A6G0TMF4</accession>